<evidence type="ECO:0000256" key="1">
    <source>
        <dbReference type="ARBA" id="ARBA00004202"/>
    </source>
</evidence>
<keyword evidence="9" id="KW-0472">Membrane</keyword>
<keyword evidence="5" id="KW-0677">Repeat</keyword>
<dbReference type="InterPro" id="IPR050107">
    <property type="entry name" value="ABC_carbohydrate_import_ATPase"/>
</dbReference>
<dbReference type="InterPro" id="IPR027417">
    <property type="entry name" value="P-loop_NTPase"/>
</dbReference>
<dbReference type="SMART" id="SM00382">
    <property type="entry name" value="AAA"/>
    <property type="match status" value="2"/>
</dbReference>
<feature type="domain" description="ABC transporter" evidence="10">
    <location>
        <begin position="10"/>
        <end position="245"/>
    </location>
</feature>
<dbReference type="InterPro" id="IPR003593">
    <property type="entry name" value="AAA+_ATPase"/>
</dbReference>
<evidence type="ECO:0000256" key="5">
    <source>
        <dbReference type="ARBA" id="ARBA00022737"/>
    </source>
</evidence>
<keyword evidence="12" id="KW-1185">Reference proteome</keyword>
<comment type="subcellular location">
    <subcellularLocation>
        <location evidence="1">Cell membrane</location>
        <topology evidence="1">Peripheral membrane protein</topology>
    </subcellularLocation>
</comment>
<keyword evidence="2" id="KW-0813">Transport</keyword>
<dbReference type="CDD" id="cd03215">
    <property type="entry name" value="ABC_Carb_Monos_II"/>
    <property type="match status" value="1"/>
</dbReference>
<keyword evidence="3" id="KW-1003">Cell membrane</keyword>
<dbReference type="Pfam" id="PF00005">
    <property type="entry name" value="ABC_tran"/>
    <property type="match status" value="2"/>
</dbReference>
<evidence type="ECO:0000313" key="11">
    <source>
        <dbReference type="EMBL" id="RDL43285.1"/>
    </source>
</evidence>
<protein>
    <submittedName>
        <fullName evidence="11">Heme ABC transporter ATP-binding protein</fullName>
    </submittedName>
</protein>
<evidence type="ECO:0000313" key="12">
    <source>
        <dbReference type="Proteomes" id="UP000254326"/>
    </source>
</evidence>
<comment type="caution">
    <text evidence="11">The sequence shown here is derived from an EMBL/GenBank/DDBJ whole genome shotgun (WGS) entry which is preliminary data.</text>
</comment>
<gene>
    <name evidence="11" type="ORF">DN730_15015</name>
</gene>
<dbReference type="InterPro" id="IPR017871">
    <property type="entry name" value="ABC_transporter-like_CS"/>
</dbReference>
<evidence type="ECO:0000256" key="2">
    <source>
        <dbReference type="ARBA" id="ARBA00022448"/>
    </source>
</evidence>
<organism evidence="11 12">
    <name type="scientific">Marinomonas piezotolerans</name>
    <dbReference type="NCBI Taxonomy" id="2213058"/>
    <lineage>
        <taxon>Bacteria</taxon>
        <taxon>Pseudomonadati</taxon>
        <taxon>Pseudomonadota</taxon>
        <taxon>Gammaproteobacteria</taxon>
        <taxon>Oceanospirillales</taxon>
        <taxon>Oceanospirillaceae</taxon>
        <taxon>Marinomonas</taxon>
    </lineage>
</organism>
<accession>A0A370U692</accession>
<proteinExistence type="predicted"/>
<dbReference type="PANTHER" id="PTHR43790">
    <property type="entry name" value="CARBOHYDRATE TRANSPORT ATP-BINDING PROTEIN MG119-RELATED"/>
    <property type="match status" value="1"/>
</dbReference>
<keyword evidence="4" id="KW-0762">Sugar transport</keyword>
<dbReference type="Proteomes" id="UP000254326">
    <property type="component" value="Unassembled WGS sequence"/>
</dbReference>
<dbReference type="OrthoDB" id="9776369at2"/>
<dbReference type="AlphaFoldDB" id="A0A370U692"/>
<dbReference type="Gene3D" id="3.40.50.300">
    <property type="entry name" value="P-loop containing nucleotide triphosphate hydrolases"/>
    <property type="match status" value="2"/>
</dbReference>
<evidence type="ECO:0000256" key="6">
    <source>
        <dbReference type="ARBA" id="ARBA00022741"/>
    </source>
</evidence>
<dbReference type="PROSITE" id="PS00211">
    <property type="entry name" value="ABC_TRANSPORTER_1"/>
    <property type="match status" value="1"/>
</dbReference>
<evidence type="ECO:0000256" key="3">
    <source>
        <dbReference type="ARBA" id="ARBA00022475"/>
    </source>
</evidence>
<sequence length="518" mass="56318">MSNQTPPYAIELEGISKRFGAVQANKDICLQVPKGSIHGIIGENGAGKSTLMSIIYGFYEADSGTISIDGEQVDIRNSQDAIKVGIGMVHQHFMLVENFTVLENIVLGAEGGAVLKHGLSAAREELKRLETEYRLDVDVDAVVEDLPVGLQQRVEILKALYRGAKILILDEPTGVLTPQEADHLFRILKSLKEQGVTVLLITHKLREILASTDNVSVMRQGEMVAHRETATTNKDELAELMVGKKVRLKVTKDTAQPTGTVLSAKDLSFFDSQGVERLKKVSFELKAGEILGIAGVSGNGQSELLNVLSGIAPLSSGEIQYAGQTITASAPKNAAQMRDLKMAHVPEDRHKMGLVTGFDAYEAAVLGYQNSEVYNGKVLMNRKAMLSECEQRMTDWDVRPPDPFLKTANFSGGNQQKIVIAREVEQNPEVLLIGQPTRGVDIGAIENIHEQIVKLRDAGKAILLVSVELDEIMALSDRIIVMFDGAVVGEVPADQADERTLGLMMANAWNEEKGAAEA</sequence>
<evidence type="ECO:0000256" key="8">
    <source>
        <dbReference type="ARBA" id="ARBA00022967"/>
    </source>
</evidence>
<feature type="domain" description="ABC transporter" evidence="10">
    <location>
        <begin position="262"/>
        <end position="509"/>
    </location>
</feature>
<dbReference type="GO" id="GO:0016887">
    <property type="term" value="F:ATP hydrolysis activity"/>
    <property type="evidence" value="ECO:0007669"/>
    <property type="project" value="InterPro"/>
</dbReference>
<dbReference type="SUPFAM" id="SSF52540">
    <property type="entry name" value="P-loop containing nucleoside triphosphate hydrolases"/>
    <property type="match status" value="2"/>
</dbReference>
<dbReference type="FunFam" id="3.40.50.300:FF:000127">
    <property type="entry name" value="Ribose import ATP-binding protein RbsA"/>
    <property type="match status" value="1"/>
</dbReference>
<keyword evidence="8" id="KW-1278">Translocase</keyword>
<dbReference type="GO" id="GO:0005886">
    <property type="term" value="C:plasma membrane"/>
    <property type="evidence" value="ECO:0007669"/>
    <property type="project" value="UniProtKB-SubCell"/>
</dbReference>
<evidence type="ECO:0000256" key="7">
    <source>
        <dbReference type="ARBA" id="ARBA00022840"/>
    </source>
</evidence>
<reference evidence="11 12" key="1">
    <citation type="submission" date="2018-06" db="EMBL/GenBank/DDBJ databases">
        <title>Marinomonas sp. YLB-05 draft genome sequence.</title>
        <authorList>
            <person name="Yu L."/>
            <person name="Tang X."/>
        </authorList>
    </citation>
    <scope>NUCLEOTIDE SEQUENCE [LARGE SCALE GENOMIC DNA]</scope>
    <source>
        <strain evidence="11 12">YLB-05</strain>
    </source>
</reference>
<dbReference type="CDD" id="cd03216">
    <property type="entry name" value="ABC_Carb_Monos_I"/>
    <property type="match status" value="1"/>
</dbReference>
<name>A0A370U692_9GAMM</name>
<dbReference type="InterPro" id="IPR003439">
    <property type="entry name" value="ABC_transporter-like_ATP-bd"/>
</dbReference>
<dbReference type="PROSITE" id="PS50893">
    <property type="entry name" value="ABC_TRANSPORTER_2"/>
    <property type="match status" value="2"/>
</dbReference>
<dbReference type="GO" id="GO:0005524">
    <property type="term" value="F:ATP binding"/>
    <property type="evidence" value="ECO:0007669"/>
    <property type="project" value="UniProtKB-KW"/>
</dbReference>
<evidence type="ECO:0000259" key="10">
    <source>
        <dbReference type="PROSITE" id="PS50893"/>
    </source>
</evidence>
<evidence type="ECO:0000256" key="4">
    <source>
        <dbReference type="ARBA" id="ARBA00022597"/>
    </source>
</evidence>
<dbReference type="RefSeq" id="WP_115468965.1">
    <property type="nucleotide sequence ID" value="NZ_QKRA01000008.1"/>
</dbReference>
<evidence type="ECO:0000256" key="9">
    <source>
        <dbReference type="ARBA" id="ARBA00023136"/>
    </source>
</evidence>
<dbReference type="PANTHER" id="PTHR43790:SF4">
    <property type="entry name" value="GUANOSINE IMPORT ATP-BINDING PROTEIN NUPO"/>
    <property type="match status" value="1"/>
</dbReference>
<keyword evidence="6" id="KW-0547">Nucleotide-binding</keyword>
<keyword evidence="7 11" id="KW-0067">ATP-binding</keyword>
<dbReference type="EMBL" id="QKRA01000008">
    <property type="protein sequence ID" value="RDL43285.1"/>
    <property type="molecule type" value="Genomic_DNA"/>
</dbReference>